<reference evidence="1" key="2">
    <citation type="submission" date="2018-04" db="EMBL/GenBank/DDBJ databases">
        <title>OnivRS2 (Oryza nivara Reference Sequence Version 2).</title>
        <authorList>
            <person name="Zhang J."/>
            <person name="Kudrna D."/>
            <person name="Lee S."/>
            <person name="Talag J."/>
            <person name="Rajasekar S."/>
            <person name="Welchert J."/>
            <person name="Hsing Y.-I."/>
            <person name="Wing R.A."/>
        </authorList>
    </citation>
    <scope>NUCLEOTIDE SEQUENCE [LARGE SCALE GENOMIC DNA]</scope>
    <source>
        <strain evidence="1">SL10</strain>
    </source>
</reference>
<name>A0A0E0G7V8_ORYNI</name>
<dbReference type="HOGENOM" id="CLU_2065278_0_0_1"/>
<keyword evidence="2" id="KW-1185">Reference proteome</keyword>
<dbReference type="AlphaFoldDB" id="A0A0E0G7V8"/>
<dbReference type="Gramene" id="ONIVA02G21660.1">
    <property type="protein sequence ID" value="ONIVA02G21660.1"/>
    <property type="gene ID" value="ONIVA02G21660"/>
</dbReference>
<evidence type="ECO:0000313" key="1">
    <source>
        <dbReference type="EnsemblPlants" id="ONIVA02G21660.1"/>
    </source>
</evidence>
<protein>
    <submittedName>
        <fullName evidence="1">Uncharacterized protein</fullName>
    </submittedName>
</protein>
<proteinExistence type="predicted"/>
<accession>A0A0E0G7V8</accession>
<dbReference type="Proteomes" id="UP000006591">
    <property type="component" value="Chromosome 2"/>
</dbReference>
<evidence type="ECO:0000313" key="2">
    <source>
        <dbReference type="Proteomes" id="UP000006591"/>
    </source>
</evidence>
<reference evidence="1" key="1">
    <citation type="submission" date="2015-04" db="UniProtKB">
        <authorList>
            <consortium name="EnsemblPlants"/>
        </authorList>
    </citation>
    <scope>IDENTIFICATION</scope>
    <source>
        <strain evidence="1">SL10</strain>
    </source>
</reference>
<dbReference type="EnsemblPlants" id="ONIVA02G21660.1">
    <property type="protein sequence ID" value="ONIVA02G21660.1"/>
    <property type="gene ID" value="ONIVA02G21660"/>
</dbReference>
<sequence length="119" mass="13778">MADGAAAALERWEREERVRVERRRRLGGYDAPHTHAGFDTDEILGINTDTSRTRIRPCPIRVRIRSRVGHRHAPALPYQCFIGIDRYLMPGTQDTGWYLGIRPWYKVSSMILVGYQRVP</sequence>
<organism evidence="1">
    <name type="scientific">Oryza nivara</name>
    <name type="common">Indian wild rice</name>
    <name type="synonym">Oryza sativa f. spontanea</name>
    <dbReference type="NCBI Taxonomy" id="4536"/>
    <lineage>
        <taxon>Eukaryota</taxon>
        <taxon>Viridiplantae</taxon>
        <taxon>Streptophyta</taxon>
        <taxon>Embryophyta</taxon>
        <taxon>Tracheophyta</taxon>
        <taxon>Spermatophyta</taxon>
        <taxon>Magnoliopsida</taxon>
        <taxon>Liliopsida</taxon>
        <taxon>Poales</taxon>
        <taxon>Poaceae</taxon>
        <taxon>BOP clade</taxon>
        <taxon>Oryzoideae</taxon>
        <taxon>Oryzeae</taxon>
        <taxon>Oryzinae</taxon>
        <taxon>Oryza</taxon>
    </lineage>
</organism>